<dbReference type="EMBL" id="GEDG01023164">
    <property type="protein sequence ID" value="JAP16944.1"/>
    <property type="molecule type" value="Transcribed_RNA"/>
</dbReference>
<dbReference type="PANTHER" id="PTHR34686:SF1">
    <property type="entry name" value="MATERNAL EFFECT EMBRYO ARREST 59"/>
    <property type="match status" value="1"/>
</dbReference>
<name>A0A0V0HAT2_SOLCH</name>
<feature type="region of interest" description="Disordered" evidence="1">
    <location>
        <begin position="145"/>
        <end position="173"/>
    </location>
</feature>
<dbReference type="AlphaFoldDB" id="A0A0V0HAT2"/>
<evidence type="ECO:0000256" key="1">
    <source>
        <dbReference type="SAM" id="MobiDB-lite"/>
    </source>
</evidence>
<evidence type="ECO:0000313" key="2">
    <source>
        <dbReference type="EMBL" id="JAP16944.1"/>
    </source>
</evidence>
<feature type="region of interest" description="Disordered" evidence="1">
    <location>
        <begin position="36"/>
        <end position="60"/>
    </location>
</feature>
<sequence length="173" mass="19448">MERHLTVTKPSRSDEVLDEDEQLRIANQVKALFDAQAPKRLAKPNRSEPDSGTPISPLEDFPIPELYNLRSLQSQGGSIFSETNCSEQEEFVETQYYNELVSIDKQHHTTGSGFIKVVDQTNGNIYNLQLNGGHENGRAKEFKTNPATNDWIPNSDDYQVGFTSSKPSRSESD</sequence>
<dbReference type="PANTHER" id="PTHR34686">
    <property type="entry name" value="MATERNAL EFFECT EMBRYO ARREST PROTEIN"/>
    <property type="match status" value="1"/>
</dbReference>
<protein>
    <submittedName>
        <fullName evidence="2">Putative ovule protein</fullName>
    </submittedName>
</protein>
<reference evidence="2" key="1">
    <citation type="submission" date="2015-12" db="EMBL/GenBank/DDBJ databases">
        <title>Gene expression during late stages of embryo sac development: a critical building block for successful pollen-pistil interactions.</title>
        <authorList>
            <person name="Liu Y."/>
            <person name="Joly V."/>
            <person name="Sabar M."/>
            <person name="Matton D.P."/>
        </authorList>
    </citation>
    <scope>NUCLEOTIDE SEQUENCE</scope>
</reference>
<proteinExistence type="predicted"/>
<organism evidence="2">
    <name type="scientific">Solanum chacoense</name>
    <name type="common">Chaco potato</name>
    <dbReference type="NCBI Taxonomy" id="4108"/>
    <lineage>
        <taxon>Eukaryota</taxon>
        <taxon>Viridiplantae</taxon>
        <taxon>Streptophyta</taxon>
        <taxon>Embryophyta</taxon>
        <taxon>Tracheophyta</taxon>
        <taxon>Spermatophyta</taxon>
        <taxon>Magnoliopsida</taxon>
        <taxon>eudicotyledons</taxon>
        <taxon>Gunneridae</taxon>
        <taxon>Pentapetalae</taxon>
        <taxon>asterids</taxon>
        <taxon>lamiids</taxon>
        <taxon>Solanales</taxon>
        <taxon>Solanaceae</taxon>
        <taxon>Solanoideae</taxon>
        <taxon>Solaneae</taxon>
        <taxon>Solanum</taxon>
    </lineage>
</organism>
<accession>A0A0V0HAT2</accession>